<protein>
    <submittedName>
        <fullName evidence="2">Protein tyrosine phosphatase domain-containing protein 1</fullName>
    </submittedName>
</protein>
<dbReference type="Proteomes" id="UP001381693">
    <property type="component" value="Unassembled WGS sequence"/>
</dbReference>
<organism evidence="2 3">
    <name type="scientific">Halocaridina rubra</name>
    <name type="common">Hawaiian red shrimp</name>
    <dbReference type="NCBI Taxonomy" id="373956"/>
    <lineage>
        <taxon>Eukaryota</taxon>
        <taxon>Metazoa</taxon>
        <taxon>Ecdysozoa</taxon>
        <taxon>Arthropoda</taxon>
        <taxon>Crustacea</taxon>
        <taxon>Multicrustacea</taxon>
        <taxon>Malacostraca</taxon>
        <taxon>Eumalacostraca</taxon>
        <taxon>Eucarida</taxon>
        <taxon>Decapoda</taxon>
        <taxon>Pleocyemata</taxon>
        <taxon>Caridea</taxon>
        <taxon>Atyoidea</taxon>
        <taxon>Atyidae</taxon>
        <taxon>Halocaridina</taxon>
    </lineage>
</organism>
<accession>A0AAN8WRE9</accession>
<reference evidence="2 3" key="1">
    <citation type="submission" date="2023-11" db="EMBL/GenBank/DDBJ databases">
        <title>Halocaridina rubra genome assembly.</title>
        <authorList>
            <person name="Smith C."/>
        </authorList>
    </citation>
    <scope>NUCLEOTIDE SEQUENCE [LARGE SCALE GENOMIC DNA]</scope>
    <source>
        <strain evidence="2">EP-1</strain>
        <tissue evidence="2">Whole</tissue>
    </source>
</reference>
<evidence type="ECO:0000256" key="1">
    <source>
        <dbReference type="SAM" id="MobiDB-lite"/>
    </source>
</evidence>
<dbReference type="AlphaFoldDB" id="A0AAN8WRE9"/>
<comment type="caution">
    <text evidence="2">The sequence shown here is derived from an EMBL/GenBank/DDBJ whole genome shotgun (WGS) entry which is preliminary data.</text>
</comment>
<gene>
    <name evidence="2" type="primary">PTPDC1_3</name>
    <name evidence="2" type="ORF">SK128_026554</name>
</gene>
<proteinExistence type="predicted"/>
<dbReference type="EMBL" id="JAXCGZ010017091">
    <property type="protein sequence ID" value="KAK7068891.1"/>
    <property type="molecule type" value="Genomic_DNA"/>
</dbReference>
<name>A0AAN8WRE9_HALRR</name>
<feature type="region of interest" description="Disordered" evidence="1">
    <location>
        <begin position="1"/>
        <end position="20"/>
    </location>
</feature>
<evidence type="ECO:0000313" key="3">
    <source>
        <dbReference type="Proteomes" id="UP001381693"/>
    </source>
</evidence>
<evidence type="ECO:0000313" key="2">
    <source>
        <dbReference type="EMBL" id="KAK7068891.1"/>
    </source>
</evidence>
<sequence>MSGFSGTEVEELRPAGLSGNKRETAVHSNYNKISEQLRQLTPTEVQCSVFCGGRRCKYDNFEAWSAKDMAINGIYSHWVTDGILAMARPNTDIMQKKDIVGQFLKHDIKTIINLQIGGEHASCGAPLNESGFSYEPSLFMEHGNTQSITARTLVKPQLECRPTYCKRLIAHNNP</sequence>
<keyword evidence="3" id="KW-1185">Reference proteome</keyword>